<evidence type="ECO:0008006" key="3">
    <source>
        <dbReference type="Google" id="ProtNLM"/>
    </source>
</evidence>
<dbReference type="EMBL" id="JAMQBK010000008">
    <property type="protein sequence ID" value="MCM2369430.1"/>
    <property type="molecule type" value="Genomic_DNA"/>
</dbReference>
<accession>A0ABT0TY15</accession>
<keyword evidence="2" id="KW-1185">Reference proteome</keyword>
<evidence type="ECO:0000313" key="2">
    <source>
        <dbReference type="Proteomes" id="UP001202961"/>
    </source>
</evidence>
<protein>
    <recommendedName>
        <fullName evidence="3">Secreted protein</fullName>
    </recommendedName>
</protein>
<gene>
    <name evidence="1" type="ORF">NB063_02220</name>
</gene>
<dbReference type="Proteomes" id="UP001202961">
    <property type="component" value="Unassembled WGS sequence"/>
</dbReference>
<comment type="caution">
    <text evidence="1">The sequence shown here is derived from an EMBL/GenBank/DDBJ whole genome shotgun (WGS) entry which is preliminary data.</text>
</comment>
<evidence type="ECO:0000313" key="1">
    <source>
        <dbReference type="EMBL" id="MCM2369430.1"/>
    </source>
</evidence>
<proteinExistence type="predicted"/>
<name>A0ABT0TY15_9BACT</name>
<sequence length="452" mass="50935">MTQKNQRWVGAIFWVVVIVAGTSWMLGGGNADDEARAATSQRESPAELMLGSLWTRQASFAIADPTGIVRVGDVVFAPNAKDSQTAGSDATDDNAPDAWREIGYVTSVRQHDDSDNQLTVTVFESDAWSTAAAFTVHRNSGRLGDVLATMVPPQKREELQRKLTLAFETHADAVAREILPLVVESVQATVPLIETALREAIERHDEEIDALISRYREEIVRERIVPLVREEVLPIVQRHGQEPAESIGREVWNKASLWRFGWRAIYDKSPLPERELLVEEWRRFVDEEVIPIVEEHLDEIALAVENIFKDLAANERLREELSAVVGTIAEDPAARDLFRQILREAIVDNDRIREAWTGVWSSPEAKARLHRAGQRIEPILREIGDELMGTRRGGIEPGFARVLRNQILAKDRTWITITPGEGDLTAGQPIRLQESKRFMPYPVVYVVKKNNL</sequence>
<dbReference type="RefSeq" id="WP_250927096.1">
    <property type="nucleotide sequence ID" value="NZ_JAMQBK010000008.1"/>
</dbReference>
<reference evidence="1 2" key="1">
    <citation type="journal article" date="2022" name="Syst. Appl. Microbiol.">
        <title>Rhodopirellula aestuarii sp. nov., a novel member of the genus Rhodopirellula isolated from brackish sediments collected in the Tagus River estuary, Portugal.</title>
        <authorList>
            <person name="Vitorino I.R."/>
            <person name="Klimek D."/>
            <person name="Calusinska M."/>
            <person name="Lobo-da-Cunha A."/>
            <person name="Vasconcelos V."/>
            <person name="Lage O.M."/>
        </authorList>
    </citation>
    <scope>NUCLEOTIDE SEQUENCE [LARGE SCALE GENOMIC DNA]</scope>
    <source>
        <strain evidence="1 2">ICT_H3.1</strain>
    </source>
</reference>
<organism evidence="1 2">
    <name type="scientific">Aporhodopirellula aestuarii</name>
    <dbReference type="NCBI Taxonomy" id="2950107"/>
    <lineage>
        <taxon>Bacteria</taxon>
        <taxon>Pseudomonadati</taxon>
        <taxon>Planctomycetota</taxon>
        <taxon>Planctomycetia</taxon>
        <taxon>Pirellulales</taxon>
        <taxon>Pirellulaceae</taxon>
        <taxon>Aporhodopirellula</taxon>
    </lineage>
</organism>